<evidence type="ECO:0000256" key="1">
    <source>
        <dbReference type="ARBA" id="ARBA00023125"/>
    </source>
</evidence>
<dbReference type="InterPro" id="IPR001647">
    <property type="entry name" value="HTH_TetR"/>
</dbReference>
<dbReference type="InterPro" id="IPR050109">
    <property type="entry name" value="HTH-type_TetR-like_transc_reg"/>
</dbReference>
<evidence type="ECO:0000256" key="3">
    <source>
        <dbReference type="SAM" id="MobiDB-lite"/>
    </source>
</evidence>
<dbReference type="Proteomes" id="UP000265581">
    <property type="component" value="Unassembled WGS sequence"/>
</dbReference>
<dbReference type="SUPFAM" id="SSF46689">
    <property type="entry name" value="Homeodomain-like"/>
    <property type="match status" value="1"/>
</dbReference>
<dbReference type="PANTHER" id="PTHR30328">
    <property type="entry name" value="TRANSCRIPTIONAL REPRESSOR"/>
    <property type="match status" value="1"/>
</dbReference>
<feature type="compositionally biased region" description="Basic and acidic residues" evidence="3">
    <location>
        <begin position="44"/>
        <end position="53"/>
    </location>
</feature>
<name>A0A371P5W3_9ACTN</name>
<dbReference type="AlphaFoldDB" id="A0A371P5W3"/>
<feature type="compositionally biased region" description="Low complexity" evidence="3">
    <location>
        <begin position="28"/>
        <end position="43"/>
    </location>
</feature>
<evidence type="ECO:0000259" key="4">
    <source>
        <dbReference type="PROSITE" id="PS50977"/>
    </source>
</evidence>
<feature type="region of interest" description="Disordered" evidence="3">
    <location>
        <begin position="28"/>
        <end position="53"/>
    </location>
</feature>
<reference evidence="5 6" key="1">
    <citation type="submission" date="2018-08" db="EMBL/GenBank/DDBJ databases">
        <title>Aeromicrobium sp. M2KJ-4, whole genome shotgun sequence.</title>
        <authorList>
            <person name="Tuo L."/>
        </authorList>
    </citation>
    <scope>NUCLEOTIDE SEQUENCE [LARGE SCALE GENOMIC DNA]</scope>
    <source>
        <strain evidence="5 6">M2KJ-4</strain>
    </source>
</reference>
<dbReference type="PROSITE" id="PS50977">
    <property type="entry name" value="HTH_TETR_2"/>
    <property type="match status" value="1"/>
</dbReference>
<dbReference type="InterPro" id="IPR041474">
    <property type="entry name" value="NicS_C"/>
</dbReference>
<accession>A0A371P5W3</accession>
<evidence type="ECO:0000256" key="2">
    <source>
        <dbReference type="PROSITE-ProRule" id="PRU00335"/>
    </source>
</evidence>
<dbReference type="OrthoDB" id="4726108at2"/>
<organism evidence="5 6">
    <name type="scientific">Aeromicrobium endophyticum</name>
    <dbReference type="NCBI Taxonomy" id="2292704"/>
    <lineage>
        <taxon>Bacteria</taxon>
        <taxon>Bacillati</taxon>
        <taxon>Actinomycetota</taxon>
        <taxon>Actinomycetes</taxon>
        <taxon>Propionibacteriales</taxon>
        <taxon>Nocardioidaceae</taxon>
        <taxon>Aeromicrobium</taxon>
    </lineage>
</organism>
<dbReference type="GO" id="GO:0006355">
    <property type="term" value="P:regulation of DNA-templated transcription"/>
    <property type="evidence" value="ECO:0007669"/>
    <property type="project" value="UniProtKB-ARBA"/>
</dbReference>
<feature type="DNA-binding region" description="H-T-H motif" evidence="2">
    <location>
        <begin position="75"/>
        <end position="94"/>
    </location>
</feature>
<dbReference type="SUPFAM" id="SSF48498">
    <property type="entry name" value="Tetracyclin repressor-like, C-terminal domain"/>
    <property type="match status" value="1"/>
</dbReference>
<comment type="caution">
    <text evidence="5">The sequence shown here is derived from an EMBL/GenBank/DDBJ whole genome shotgun (WGS) entry which is preliminary data.</text>
</comment>
<dbReference type="InterPro" id="IPR009057">
    <property type="entry name" value="Homeodomain-like_sf"/>
</dbReference>
<feature type="domain" description="HTH tetR-type" evidence="4">
    <location>
        <begin position="52"/>
        <end position="112"/>
    </location>
</feature>
<dbReference type="InterPro" id="IPR036271">
    <property type="entry name" value="Tet_transcr_reg_TetR-rel_C_sf"/>
</dbReference>
<keyword evidence="1 2" id="KW-0238">DNA-binding</keyword>
<dbReference type="PRINTS" id="PR00455">
    <property type="entry name" value="HTHTETR"/>
</dbReference>
<evidence type="ECO:0000313" key="5">
    <source>
        <dbReference type="EMBL" id="REK70920.1"/>
    </source>
</evidence>
<keyword evidence="6" id="KW-1185">Reference proteome</keyword>
<evidence type="ECO:0000313" key="6">
    <source>
        <dbReference type="Proteomes" id="UP000265581"/>
    </source>
</evidence>
<dbReference type="GO" id="GO:0003677">
    <property type="term" value="F:DNA binding"/>
    <property type="evidence" value="ECO:0007669"/>
    <property type="project" value="UniProtKB-UniRule"/>
</dbReference>
<dbReference type="Pfam" id="PF17938">
    <property type="entry name" value="TetR_C_29"/>
    <property type="match status" value="1"/>
</dbReference>
<dbReference type="Gene3D" id="1.10.357.10">
    <property type="entry name" value="Tetracycline Repressor, domain 2"/>
    <property type="match status" value="1"/>
</dbReference>
<dbReference type="EMBL" id="QUBR01000002">
    <property type="protein sequence ID" value="REK70920.1"/>
    <property type="molecule type" value="Genomic_DNA"/>
</dbReference>
<dbReference type="PANTHER" id="PTHR30328:SF54">
    <property type="entry name" value="HTH-TYPE TRANSCRIPTIONAL REPRESSOR SCO4008"/>
    <property type="match status" value="1"/>
</dbReference>
<gene>
    <name evidence="5" type="ORF">DX116_17730</name>
</gene>
<proteinExistence type="predicted"/>
<protein>
    <submittedName>
        <fullName evidence="5">TetR/AcrR family transcriptional regulator</fullName>
    </submittedName>
</protein>
<dbReference type="Pfam" id="PF00440">
    <property type="entry name" value="TetR_N"/>
    <property type="match status" value="1"/>
</dbReference>
<sequence length="257" mass="28925">MRPPLNYLVHTLLVAPPPRDRAARYARTVTTGKTTTSRPSGSSRPERQRDPERTKAELLQIATEVFAQDGYSGARVDEIAERTSTTKRMIYYYFGGKEGLYLAVLENAYQGIRAAEQGLDVTGLEPVAAIRRLAELTYDYHVEHPEFIRLVSIENIHRGEFIRRIDALRSIANPAAALIDNILSRGRDDGSIRHDVDRIDVHMMISSYCVFQVANQHTFGHLFGRDMGDESMRPHHRAMIGDVIAAWVATPLVTAPR</sequence>